<protein>
    <submittedName>
        <fullName evidence="5">EF hand</fullName>
    </submittedName>
</protein>
<dbReference type="SMART" id="SM00054">
    <property type="entry name" value="EFh"/>
    <property type="match status" value="4"/>
</dbReference>
<dbReference type="OrthoDB" id="26525at2759"/>
<evidence type="ECO:0000313" key="6">
    <source>
        <dbReference type="Proteomes" id="UP000748531"/>
    </source>
</evidence>
<sequence length="144" mass="16440">MGVHLSSDDLLKIFERLDRDGNNTVNREELHRGLSECGIPENNINRLMDELDLNKDGVIKLGEYRLSLGLTDEPLAEWKRLFHQLDTSRSGTVTRAALATMFKEVGIRNMTCMLDLWINDHDVNGDGVLNYQEFIDFVVENMAT</sequence>
<dbReference type="InterPro" id="IPR018247">
    <property type="entry name" value="EF_Hand_1_Ca_BS"/>
</dbReference>
<keyword evidence="3" id="KW-0106">Calcium</keyword>
<dbReference type="PANTHER" id="PTHR34524:SF6">
    <property type="entry name" value="CALCYPHOSINE LIKE"/>
    <property type="match status" value="1"/>
</dbReference>
<dbReference type="InterPro" id="IPR011992">
    <property type="entry name" value="EF-hand-dom_pair"/>
</dbReference>
<organism evidence="5 6">
    <name type="scientific">Paragonimus heterotremus</name>
    <dbReference type="NCBI Taxonomy" id="100268"/>
    <lineage>
        <taxon>Eukaryota</taxon>
        <taxon>Metazoa</taxon>
        <taxon>Spiralia</taxon>
        <taxon>Lophotrochozoa</taxon>
        <taxon>Platyhelminthes</taxon>
        <taxon>Trematoda</taxon>
        <taxon>Digenea</taxon>
        <taxon>Plagiorchiida</taxon>
        <taxon>Troglotremata</taxon>
        <taxon>Troglotrematidae</taxon>
        <taxon>Paragonimus</taxon>
    </lineage>
</organism>
<dbReference type="Gene3D" id="1.10.238.10">
    <property type="entry name" value="EF-hand"/>
    <property type="match status" value="2"/>
</dbReference>
<reference evidence="5" key="1">
    <citation type="submission" date="2019-05" db="EMBL/GenBank/DDBJ databases">
        <title>Annotation for the trematode Paragonimus heterotremus.</title>
        <authorList>
            <person name="Choi Y.-J."/>
        </authorList>
    </citation>
    <scope>NUCLEOTIDE SEQUENCE</scope>
    <source>
        <strain evidence="5">LC</strain>
    </source>
</reference>
<keyword evidence="1" id="KW-0479">Metal-binding</keyword>
<dbReference type="PROSITE" id="PS00018">
    <property type="entry name" value="EF_HAND_1"/>
    <property type="match status" value="2"/>
</dbReference>
<dbReference type="InterPro" id="IPR051581">
    <property type="entry name" value="Ca-bind"/>
</dbReference>
<evidence type="ECO:0000256" key="1">
    <source>
        <dbReference type="ARBA" id="ARBA00022723"/>
    </source>
</evidence>
<dbReference type="AlphaFoldDB" id="A0A8J4SJN1"/>
<dbReference type="Proteomes" id="UP000748531">
    <property type="component" value="Unassembled WGS sequence"/>
</dbReference>
<gene>
    <name evidence="5" type="ORF">PHET_11253</name>
</gene>
<feature type="domain" description="EF-hand" evidence="4">
    <location>
        <begin position="118"/>
        <end position="144"/>
    </location>
</feature>
<dbReference type="PANTHER" id="PTHR34524">
    <property type="entry name" value="CALCYPHOSIN"/>
    <property type="match status" value="1"/>
</dbReference>
<dbReference type="InterPro" id="IPR002048">
    <property type="entry name" value="EF_hand_dom"/>
</dbReference>
<dbReference type="SUPFAM" id="SSF47473">
    <property type="entry name" value="EF-hand"/>
    <property type="match status" value="1"/>
</dbReference>
<evidence type="ECO:0000259" key="4">
    <source>
        <dbReference type="PROSITE" id="PS50222"/>
    </source>
</evidence>
<feature type="domain" description="EF-hand" evidence="4">
    <location>
        <begin position="73"/>
        <end position="108"/>
    </location>
</feature>
<name>A0A8J4SJN1_9TREM</name>
<dbReference type="GO" id="GO:0005509">
    <property type="term" value="F:calcium ion binding"/>
    <property type="evidence" value="ECO:0007669"/>
    <property type="project" value="InterPro"/>
</dbReference>
<evidence type="ECO:0000256" key="3">
    <source>
        <dbReference type="ARBA" id="ARBA00022837"/>
    </source>
</evidence>
<feature type="domain" description="EF-hand" evidence="4">
    <location>
        <begin position="5"/>
        <end position="40"/>
    </location>
</feature>
<evidence type="ECO:0000256" key="2">
    <source>
        <dbReference type="ARBA" id="ARBA00022737"/>
    </source>
</evidence>
<keyword evidence="6" id="KW-1185">Reference proteome</keyword>
<proteinExistence type="predicted"/>
<dbReference type="EMBL" id="LUCH01009039">
    <property type="protein sequence ID" value="KAF5396150.1"/>
    <property type="molecule type" value="Genomic_DNA"/>
</dbReference>
<accession>A0A8J4SJN1</accession>
<dbReference type="Pfam" id="PF13499">
    <property type="entry name" value="EF-hand_7"/>
    <property type="match status" value="2"/>
</dbReference>
<evidence type="ECO:0000313" key="5">
    <source>
        <dbReference type="EMBL" id="KAF5396150.1"/>
    </source>
</evidence>
<keyword evidence="2" id="KW-0677">Repeat</keyword>
<comment type="caution">
    <text evidence="5">The sequence shown here is derived from an EMBL/GenBank/DDBJ whole genome shotgun (WGS) entry which is preliminary data.</text>
</comment>
<dbReference type="PROSITE" id="PS50222">
    <property type="entry name" value="EF_HAND_2"/>
    <property type="match status" value="3"/>
</dbReference>